<protein>
    <submittedName>
        <fullName evidence="1">Uncharacterized protein</fullName>
    </submittedName>
</protein>
<accession>A0AAU9LNN4</accession>
<keyword evidence="2" id="KW-1185">Reference proteome</keyword>
<gene>
    <name evidence="1" type="ORF">LVIROSA_LOCUS1266</name>
</gene>
<name>A0AAU9LNN4_9ASTR</name>
<evidence type="ECO:0000313" key="1">
    <source>
        <dbReference type="EMBL" id="CAH1413299.1"/>
    </source>
</evidence>
<organism evidence="1 2">
    <name type="scientific">Lactuca virosa</name>
    <dbReference type="NCBI Taxonomy" id="75947"/>
    <lineage>
        <taxon>Eukaryota</taxon>
        <taxon>Viridiplantae</taxon>
        <taxon>Streptophyta</taxon>
        <taxon>Embryophyta</taxon>
        <taxon>Tracheophyta</taxon>
        <taxon>Spermatophyta</taxon>
        <taxon>Magnoliopsida</taxon>
        <taxon>eudicotyledons</taxon>
        <taxon>Gunneridae</taxon>
        <taxon>Pentapetalae</taxon>
        <taxon>asterids</taxon>
        <taxon>campanulids</taxon>
        <taxon>Asterales</taxon>
        <taxon>Asteraceae</taxon>
        <taxon>Cichorioideae</taxon>
        <taxon>Cichorieae</taxon>
        <taxon>Lactucinae</taxon>
        <taxon>Lactuca</taxon>
    </lineage>
</organism>
<dbReference type="Proteomes" id="UP001157418">
    <property type="component" value="Unassembled WGS sequence"/>
</dbReference>
<reference evidence="1 2" key="1">
    <citation type="submission" date="2022-01" db="EMBL/GenBank/DDBJ databases">
        <authorList>
            <person name="Xiong W."/>
            <person name="Schranz E."/>
        </authorList>
    </citation>
    <scope>NUCLEOTIDE SEQUENCE [LARGE SCALE GENOMIC DNA]</scope>
</reference>
<comment type="caution">
    <text evidence="1">The sequence shown here is derived from an EMBL/GenBank/DDBJ whole genome shotgun (WGS) entry which is preliminary data.</text>
</comment>
<sequence length="163" mass="17014">MPQFFVSNGGDEVPLVEALLAPVRVEAASPSKGSGAPSFHVVSHRWSVVADSSLGEDVGGDSIGRHLREFTLGIRRVKAVCVAVGVERGKQAVLVLSSGSGSGPSESGVVARFTDAMHAAIRAFAETDFASYLRLGELGLANICQLCSENEEVVPDDDVEGSM</sequence>
<proteinExistence type="predicted"/>
<evidence type="ECO:0000313" key="2">
    <source>
        <dbReference type="Proteomes" id="UP001157418"/>
    </source>
</evidence>
<dbReference type="AlphaFoldDB" id="A0AAU9LNN4"/>
<dbReference type="EMBL" id="CAKMRJ010000001">
    <property type="protein sequence ID" value="CAH1413299.1"/>
    <property type="molecule type" value="Genomic_DNA"/>
</dbReference>